<feature type="region of interest" description="Disordered" evidence="4">
    <location>
        <begin position="1"/>
        <end position="26"/>
    </location>
</feature>
<dbReference type="EMBL" id="GDJX01012750">
    <property type="protein sequence ID" value="JAT55186.1"/>
    <property type="molecule type" value="Transcribed_RNA"/>
</dbReference>
<dbReference type="InterPro" id="IPR005818">
    <property type="entry name" value="Histone_H1/H5_H15"/>
</dbReference>
<dbReference type="PANTHER" id="PTHR11467:SF131">
    <property type="entry name" value="HISTONE H1"/>
    <property type="match status" value="1"/>
</dbReference>
<keyword evidence="3" id="KW-0539">Nucleus</keyword>
<comment type="subcellular location">
    <subcellularLocation>
        <location evidence="1">Nucleus</location>
    </subcellularLocation>
</comment>
<dbReference type="SMART" id="SM00526">
    <property type="entry name" value="H15"/>
    <property type="match status" value="1"/>
</dbReference>
<name>A0A1D1YKM1_9ARAE</name>
<evidence type="ECO:0000313" key="6">
    <source>
        <dbReference type="EMBL" id="JAT55186.1"/>
    </source>
</evidence>
<evidence type="ECO:0000256" key="1">
    <source>
        <dbReference type="ARBA" id="ARBA00004123"/>
    </source>
</evidence>
<dbReference type="GO" id="GO:0031492">
    <property type="term" value="F:nucleosomal DNA binding"/>
    <property type="evidence" value="ECO:0007669"/>
    <property type="project" value="TreeGrafter"/>
</dbReference>
<dbReference type="InterPro" id="IPR036390">
    <property type="entry name" value="WH_DNA-bd_sf"/>
</dbReference>
<dbReference type="GO" id="GO:0030261">
    <property type="term" value="P:chromosome condensation"/>
    <property type="evidence" value="ECO:0007669"/>
    <property type="project" value="TreeGrafter"/>
</dbReference>
<dbReference type="GO" id="GO:0006334">
    <property type="term" value="P:nucleosome assembly"/>
    <property type="evidence" value="ECO:0007669"/>
    <property type="project" value="InterPro"/>
</dbReference>
<evidence type="ECO:0000256" key="4">
    <source>
        <dbReference type="SAM" id="MobiDB-lite"/>
    </source>
</evidence>
<feature type="non-terminal residue" evidence="6">
    <location>
        <position position="136"/>
    </location>
</feature>
<dbReference type="PROSITE" id="PS51504">
    <property type="entry name" value="H15"/>
    <property type="match status" value="1"/>
</dbReference>
<reference evidence="6" key="1">
    <citation type="submission" date="2015-07" db="EMBL/GenBank/DDBJ databases">
        <title>Transcriptome Assembly of Anthurium amnicola.</title>
        <authorList>
            <person name="Suzuki J."/>
        </authorList>
    </citation>
    <scope>NUCLEOTIDE SEQUENCE</scope>
</reference>
<dbReference type="SUPFAM" id="SSF46785">
    <property type="entry name" value="Winged helix' DNA-binding domain"/>
    <property type="match status" value="1"/>
</dbReference>
<evidence type="ECO:0000259" key="5">
    <source>
        <dbReference type="PROSITE" id="PS51504"/>
    </source>
</evidence>
<feature type="compositionally biased region" description="Basic residues" evidence="4">
    <location>
        <begin position="51"/>
        <end position="67"/>
    </location>
</feature>
<dbReference type="Gene3D" id="1.10.10.10">
    <property type="entry name" value="Winged helix-like DNA-binding domain superfamily/Winged helix DNA-binding domain"/>
    <property type="match status" value="1"/>
</dbReference>
<proteinExistence type="predicted"/>
<feature type="compositionally biased region" description="Low complexity" evidence="4">
    <location>
        <begin position="10"/>
        <end position="26"/>
    </location>
</feature>
<dbReference type="GO" id="GO:0003690">
    <property type="term" value="F:double-stranded DNA binding"/>
    <property type="evidence" value="ECO:0007669"/>
    <property type="project" value="TreeGrafter"/>
</dbReference>
<dbReference type="InterPro" id="IPR036388">
    <property type="entry name" value="WH-like_DNA-bd_sf"/>
</dbReference>
<gene>
    <name evidence="6" type="primary">H1_10</name>
    <name evidence="6" type="ORF">g.23352</name>
</gene>
<feature type="region of interest" description="Disordered" evidence="4">
    <location>
        <begin position="41"/>
        <end position="71"/>
    </location>
</feature>
<evidence type="ECO:0000256" key="2">
    <source>
        <dbReference type="ARBA" id="ARBA00023125"/>
    </source>
</evidence>
<feature type="non-terminal residue" evidence="6">
    <location>
        <position position="1"/>
    </location>
</feature>
<evidence type="ECO:0000256" key="3">
    <source>
        <dbReference type="ARBA" id="ARBA00023242"/>
    </source>
</evidence>
<dbReference type="AlphaFoldDB" id="A0A1D1YKM1"/>
<dbReference type="CDD" id="cd00073">
    <property type="entry name" value="H15"/>
    <property type="match status" value="1"/>
</dbReference>
<protein>
    <submittedName>
        <fullName evidence="6">Histone H1</fullName>
    </submittedName>
</protein>
<dbReference type="GO" id="GO:0005634">
    <property type="term" value="C:nucleus"/>
    <property type="evidence" value="ECO:0007669"/>
    <property type="project" value="UniProtKB-SubCell"/>
</dbReference>
<accession>A0A1D1YKM1</accession>
<sequence length="136" mass="14607">QRRPPPPPSLSSSRDNDSPSSPLSSSVLQSRVCSCFGAMSPATHEATPGAKKAKASKSKAPKTKKAHAAPTHPSYVEMVTVAISSLKERTGSSQIAITKFIEDKYKGHLPPNFRKLLLFHLKKLTASGKLTKVKNS</sequence>
<feature type="domain" description="H15" evidence="5">
    <location>
        <begin position="71"/>
        <end position="136"/>
    </location>
</feature>
<keyword evidence="2" id="KW-0238">DNA-binding</keyword>
<dbReference type="GO" id="GO:0045910">
    <property type="term" value="P:negative regulation of DNA recombination"/>
    <property type="evidence" value="ECO:0007669"/>
    <property type="project" value="TreeGrafter"/>
</dbReference>
<dbReference type="Pfam" id="PF00538">
    <property type="entry name" value="Linker_histone"/>
    <property type="match status" value="1"/>
</dbReference>
<dbReference type="PANTHER" id="PTHR11467">
    <property type="entry name" value="HISTONE H1"/>
    <property type="match status" value="1"/>
</dbReference>
<organism evidence="6">
    <name type="scientific">Anthurium amnicola</name>
    <dbReference type="NCBI Taxonomy" id="1678845"/>
    <lineage>
        <taxon>Eukaryota</taxon>
        <taxon>Viridiplantae</taxon>
        <taxon>Streptophyta</taxon>
        <taxon>Embryophyta</taxon>
        <taxon>Tracheophyta</taxon>
        <taxon>Spermatophyta</taxon>
        <taxon>Magnoliopsida</taxon>
        <taxon>Liliopsida</taxon>
        <taxon>Araceae</taxon>
        <taxon>Pothoideae</taxon>
        <taxon>Potheae</taxon>
        <taxon>Anthurium</taxon>
    </lineage>
</organism>
<dbReference type="GO" id="GO:0000786">
    <property type="term" value="C:nucleosome"/>
    <property type="evidence" value="ECO:0007669"/>
    <property type="project" value="InterPro"/>
</dbReference>